<gene>
    <name evidence="12" type="ORF">DPMN_103561</name>
</gene>
<feature type="disulfide bond" evidence="9">
    <location>
        <begin position="258"/>
        <end position="309"/>
    </location>
</feature>
<dbReference type="CDD" id="cd06562">
    <property type="entry name" value="GH20_HexA_HexB-like"/>
    <property type="match status" value="1"/>
</dbReference>
<keyword evidence="3" id="KW-0732">Signal</keyword>
<dbReference type="EC" id="3.2.1.52" evidence="7"/>
<comment type="catalytic activity">
    <reaction evidence="1 7">
        <text>Hydrolysis of terminal non-reducing N-acetyl-D-hexosamine residues in N-acetyl-beta-D-hexosaminides.</text>
        <dbReference type="EC" id="3.2.1.52"/>
    </reaction>
</comment>
<protein>
    <recommendedName>
        <fullName evidence="7">Beta-hexosaminidase</fullName>
        <ecNumber evidence="7">3.2.1.52</ecNumber>
    </recommendedName>
</protein>
<name>A0A9D4H8A3_DREPO</name>
<dbReference type="GO" id="GO:0004563">
    <property type="term" value="F:beta-N-acetylhexosaminidase activity"/>
    <property type="evidence" value="ECO:0007669"/>
    <property type="project" value="UniProtKB-EC"/>
</dbReference>
<dbReference type="FunFam" id="3.20.20.80:FF:000063">
    <property type="entry name" value="Beta-hexosaminidase"/>
    <property type="match status" value="1"/>
</dbReference>
<feature type="domain" description="Beta-hexosaminidase eukaryotic type N-terminal" evidence="11">
    <location>
        <begin position="10"/>
        <end position="127"/>
    </location>
</feature>
<accession>A0A9D4H8A3</accession>
<evidence type="ECO:0000256" key="9">
    <source>
        <dbReference type="PIRSR" id="PIRSR001093-2"/>
    </source>
</evidence>
<dbReference type="InterPro" id="IPR029019">
    <property type="entry name" value="HEX_eukaryotic_N"/>
</dbReference>
<keyword evidence="13" id="KW-1185">Reference proteome</keyword>
<evidence type="ECO:0000313" key="12">
    <source>
        <dbReference type="EMBL" id="KAH3830320.1"/>
    </source>
</evidence>
<feature type="disulfide bond" evidence="9">
    <location>
        <begin position="482"/>
        <end position="500"/>
    </location>
</feature>
<dbReference type="InterPro" id="IPR025705">
    <property type="entry name" value="Beta_hexosaminidase_sua/sub"/>
</dbReference>
<keyword evidence="6 7" id="KW-0326">Glycosidase</keyword>
<dbReference type="Pfam" id="PF00728">
    <property type="entry name" value="Glyco_hydro_20"/>
    <property type="match status" value="1"/>
</dbReference>
<dbReference type="PRINTS" id="PR00738">
    <property type="entry name" value="GLHYDRLASE20"/>
</dbReference>
<evidence type="ECO:0000259" key="10">
    <source>
        <dbReference type="Pfam" id="PF00728"/>
    </source>
</evidence>
<evidence type="ECO:0000259" key="11">
    <source>
        <dbReference type="Pfam" id="PF14845"/>
    </source>
</evidence>
<dbReference type="InterPro" id="IPR017853">
    <property type="entry name" value="GH"/>
</dbReference>
<comment type="similarity">
    <text evidence="2 7">Belongs to the glycosyl hydrolase 20 family.</text>
</comment>
<sequence>MTLSEDQLLIDTDRFVFNLDQRCDILTIAFQRYMDIIFGAVKNRVSQTKSDSNRTSVFEFAITRPLRDDDVVTALHVDVKGQCMDDAYPSLKSDESYNLKINPNGFATLDANEVWGALRGLETFSQLIYTNNGGVLVINVTSITDKPRFQHRGILLDTSTHFLSVNALKKNLDLMAMNKFNVFHWHIVDDQSFPYESYTFPAMCEKSAYTMEDIYSQKDIADLIEYATLRGIRIIPEFDSPGHSLSWGPPFPGLLTKCYSAGKWDGSYGPIDPSSNTTYPFLTQFFAEISQVFEDQFIHLGGDEVSFDCWKSNPDVNAFMTRMGFPNDYSKLEEYYMTKLHTIVDSVKRNSIIWQEVFDNNVTVAANTWVEVWKGDYQKEMAAVTARGYKALLASPWYLDLISYGRDWLKYYLADPQDFNGTQAQYDLVMGGEACLWGEYVDDTNVLSRLWPRASPVAERLWSPIGTVDIQSAEMRLDEHRCRMVKRGYPAQPFNGPGFCPEEFVDK</sequence>
<evidence type="ECO:0000256" key="5">
    <source>
        <dbReference type="ARBA" id="ARBA00023180"/>
    </source>
</evidence>
<dbReference type="GO" id="GO:0030203">
    <property type="term" value="P:glycosaminoglycan metabolic process"/>
    <property type="evidence" value="ECO:0007669"/>
    <property type="project" value="TreeGrafter"/>
</dbReference>
<reference evidence="12" key="2">
    <citation type="submission" date="2020-11" db="EMBL/GenBank/DDBJ databases">
        <authorList>
            <person name="McCartney M.A."/>
            <person name="Auch B."/>
            <person name="Kono T."/>
            <person name="Mallez S."/>
            <person name="Becker A."/>
            <person name="Gohl D.M."/>
            <person name="Silverstein K.A.T."/>
            <person name="Koren S."/>
            <person name="Bechman K.B."/>
            <person name="Herman A."/>
            <person name="Abrahante J.E."/>
            <person name="Garbe J."/>
        </authorList>
    </citation>
    <scope>NUCLEOTIDE SEQUENCE</scope>
    <source>
        <strain evidence="12">Duluth1</strain>
        <tissue evidence="12">Whole animal</tissue>
    </source>
</reference>
<dbReference type="GO" id="GO:0016020">
    <property type="term" value="C:membrane"/>
    <property type="evidence" value="ECO:0007669"/>
    <property type="project" value="TreeGrafter"/>
</dbReference>
<organism evidence="12 13">
    <name type="scientific">Dreissena polymorpha</name>
    <name type="common">Zebra mussel</name>
    <name type="synonym">Mytilus polymorpha</name>
    <dbReference type="NCBI Taxonomy" id="45954"/>
    <lineage>
        <taxon>Eukaryota</taxon>
        <taxon>Metazoa</taxon>
        <taxon>Spiralia</taxon>
        <taxon>Lophotrochozoa</taxon>
        <taxon>Mollusca</taxon>
        <taxon>Bivalvia</taxon>
        <taxon>Autobranchia</taxon>
        <taxon>Heteroconchia</taxon>
        <taxon>Euheterodonta</taxon>
        <taxon>Imparidentia</taxon>
        <taxon>Neoheterodontei</taxon>
        <taxon>Myida</taxon>
        <taxon>Dreissenoidea</taxon>
        <taxon>Dreissenidae</taxon>
        <taxon>Dreissena</taxon>
    </lineage>
</organism>
<dbReference type="PIRSF" id="PIRSF001093">
    <property type="entry name" value="B-hxosamndse_ab_euk"/>
    <property type="match status" value="1"/>
</dbReference>
<dbReference type="PANTHER" id="PTHR22600:SF21">
    <property type="entry name" value="BETA-HEXOSAMINIDASE A"/>
    <property type="match status" value="1"/>
</dbReference>
<proteinExistence type="inferred from homology"/>
<dbReference type="Gene3D" id="3.30.379.10">
    <property type="entry name" value="Chitobiase/beta-hexosaminidase domain 2-like"/>
    <property type="match status" value="1"/>
</dbReference>
<dbReference type="GO" id="GO:0006689">
    <property type="term" value="P:ganglioside catabolic process"/>
    <property type="evidence" value="ECO:0007669"/>
    <property type="project" value="TreeGrafter"/>
</dbReference>
<feature type="active site" description="Proton donor" evidence="8">
    <location>
        <position position="304"/>
    </location>
</feature>
<evidence type="ECO:0000256" key="6">
    <source>
        <dbReference type="ARBA" id="ARBA00023295"/>
    </source>
</evidence>
<dbReference type="SUPFAM" id="SSF55545">
    <property type="entry name" value="beta-N-acetylhexosaminidase-like domain"/>
    <property type="match status" value="1"/>
</dbReference>
<evidence type="ECO:0000256" key="3">
    <source>
        <dbReference type="ARBA" id="ARBA00022729"/>
    </source>
</evidence>
<dbReference type="InterPro" id="IPR029018">
    <property type="entry name" value="Hex-like_dom2"/>
</dbReference>
<evidence type="ECO:0000256" key="7">
    <source>
        <dbReference type="PIRNR" id="PIRNR001093"/>
    </source>
</evidence>
<evidence type="ECO:0000313" key="13">
    <source>
        <dbReference type="Proteomes" id="UP000828390"/>
    </source>
</evidence>
<keyword evidence="5" id="KW-0325">Glycoprotein</keyword>
<evidence type="ECO:0000256" key="4">
    <source>
        <dbReference type="ARBA" id="ARBA00022801"/>
    </source>
</evidence>
<dbReference type="GO" id="GO:0005764">
    <property type="term" value="C:lysosome"/>
    <property type="evidence" value="ECO:0007669"/>
    <property type="project" value="TreeGrafter"/>
</dbReference>
<reference evidence="12" key="1">
    <citation type="journal article" date="2019" name="bioRxiv">
        <title>The Genome of the Zebra Mussel, Dreissena polymorpha: A Resource for Invasive Species Research.</title>
        <authorList>
            <person name="McCartney M.A."/>
            <person name="Auch B."/>
            <person name="Kono T."/>
            <person name="Mallez S."/>
            <person name="Zhang Y."/>
            <person name="Obille A."/>
            <person name="Becker A."/>
            <person name="Abrahante J.E."/>
            <person name="Garbe J."/>
            <person name="Badalamenti J.P."/>
            <person name="Herman A."/>
            <person name="Mangelson H."/>
            <person name="Liachko I."/>
            <person name="Sullivan S."/>
            <person name="Sone E.D."/>
            <person name="Koren S."/>
            <person name="Silverstein K.A.T."/>
            <person name="Beckman K.B."/>
            <person name="Gohl D.M."/>
        </authorList>
    </citation>
    <scope>NUCLEOTIDE SEQUENCE</scope>
    <source>
        <strain evidence="12">Duluth1</strain>
        <tissue evidence="12">Whole animal</tissue>
    </source>
</reference>
<dbReference type="InterPro" id="IPR015883">
    <property type="entry name" value="Glyco_hydro_20_cat"/>
</dbReference>
<dbReference type="AlphaFoldDB" id="A0A9D4H8A3"/>
<dbReference type="Pfam" id="PF14845">
    <property type="entry name" value="Glycohydro_20b2"/>
    <property type="match status" value="1"/>
</dbReference>
<dbReference type="Gene3D" id="3.20.20.80">
    <property type="entry name" value="Glycosidases"/>
    <property type="match status" value="1"/>
</dbReference>
<comment type="caution">
    <text evidence="12">The sequence shown here is derived from an EMBL/GenBank/DDBJ whole genome shotgun (WGS) entry which is preliminary data.</text>
</comment>
<evidence type="ECO:0000256" key="2">
    <source>
        <dbReference type="ARBA" id="ARBA00006285"/>
    </source>
</evidence>
<feature type="disulfide bond" evidence="9">
    <location>
        <begin position="23"/>
        <end position="83"/>
    </location>
</feature>
<dbReference type="EMBL" id="JAIWYP010000004">
    <property type="protein sequence ID" value="KAH3830320.1"/>
    <property type="molecule type" value="Genomic_DNA"/>
</dbReference>
<dbReference type="Proteomes" id="UP000828390">
    <property type="component" value="Unassembled WGS sequence"/>
</dbReference>
<evidence type="ECO:0000256" key="8">
    <source>
        <dbReference type="PIRSR" id="PIRSR001093-1"/>
    </source>
</evidence>
<evidence type="ECO:0000256" key="1">
    <source>
        <dbReference type="ARBA" id="ARBA00001231"/>
    </source>
</evidence>
<dbReference type="GO" id="GO:0005975">
    <property type="term" value="P:carbohydrate metabolic process"/>
    <property type="evidence" value="ECO:0007669"/>
    <property type="project" value="InterPro"/>
</dbReference>
<dbReference type="PANTHER" id="PTHR22600">
    <property type="entry name" value="BETA-HEXOSAMINIDASE"/>
    <property type="match status" value="1"/>
</dbReference>
<dbReference type="SUPFAM" id="SSF51445">
    <property type="entry name" value="(Trans)glycosidases"/>
    <property type="match status" value="1"/>
</dbReference>
<keyword evidence="9" id="KW-1015">Disulfide bond</keyword>
<feature type="domain" description="Glycoside hydrolase family 20 catalytic" evidence="10">
    <location>
        <begin position="149"/>
        <end position="464"/>
    </location>
</feature>
<keyword evidence="4 7" id="KW-0378">Hydrolase</keyword>